<keyword evidence="4" id="KW-1185">Reference proteome</keyword>
<dbReference type="AlphaFoldDB" id="A0AAP1V5E5"/>
<evidence type="ECO:0000313" key="3">
    <source>
        <dbReference type="Proteomes" id="UP000611459"/>
    </source>
</evidence>
<name>A0AAP1V5E5_9BURK</name>
<dbReference type="RefSeq" id="WP_105771067.1">
    <property type="nucleotide sequence ID" value="NZ_JAENHZ010000008.1"/>
</dbReference>
<sequence length="108" mass="12117">MKLRDLFDSAGNSLLPKVSINMDDVEPDDRYEIAGMLRGLMCAIEGWGSIAGFTNDLFDDDGSVIVQFSSVENATRFKNCVRYYFDDAILTGLKVKRQVRLARSAKEN</sequence>
<accession>A0AAP1V5E5</accession>
<comment type="caution">
    <text evidence="1">The sequence shown here is derived from an EMBL/GenBank/DDBJ whole genome shotgun (WGS) entry which is preliminary data.</text>
</comment>
<reference evidence="1" key="1">
    <citation type="submission" date="2021-01" db="EMBL/GenBank/DDBJ databases">
        <title>Outbreak of Burkholderia contaminns endophthalmitis traced to a clinical ventilation system.</title>
        <authorList>
            <person name="Lipuma J."/>
            <person name="Spilker T."/>
            <person name="Kratholm J."/>
        </authorList>
    </citation>
    <scope>NUCLEOTIDE SEQUENCE</scope>
    <source>
        <strain evidence="1">HI4954</strain>
    </source>
</reference>
<protein>
    <submittedName>
        <fullName evidence="1">Uncharacterized protein</fullName>
    </submittedName>
</protein>
<gene>
    <name evidence="2" type="ORF">J4M89_37075</name>
    <name evidence="1" type="ORF">JIN94_19800</name>
</gene>
<dbReference type="EMBL" id="JAGEMX010000025">
    <property type="protein sequence ID" value="MBO1835008.1"/>
    <property type="molecule type" value="Genomic_DNA"/>
</dbReference>
<reference evidence="2 4" key="2">
    <citation type="submission" date="2021-03" db="EMBL/GenBank/DDBJ databases">
        <title>Clinical course, treatment and visual outcome of an outbreak of Burkholderia contaminans endophthalmitis following cataract surgery.</title>
        <authorList>
            <person name="Lind C."/>
            <person name="Olsen K."/>
            <person name="Angelsen N.K."/>
            <person name="Krefting E.A."/>
            <person name="Fossen K."/>
            <person name="Gravningen K."/>
            <person name="Depoorter E."/>
            <person name="Vandamme P."/>
            <person name="Bertelsen G."/>
        </authorList>
    </citation>
    <scope>NUCLEOTIDE SEQUENCE [LARGE SCALE GENOMIC DNA]</scope>
    <source>
        <strain evidence="2 4">51242556</strain>
    </source>
</reference>
<evidence type="ECO:0000313" key="1">
    <source>
        <dbReference type="EMBL" id="MBK1932137.1"/>
    </source>
</evidence>
<organism evidence="1 3">
    <name type="scientific">Burkholderia contaminans</name>
    <dbReference type="NCBI Taxonomy" id="488447"/>
    <lineage>
        <taxon>Bacteria</taxon>
        <taxon>Pseudomonadati</taxon>
        <taxon>Pseudomonadota</taxon>
        <taxon>Betaproteobacteria</taxon>
        <taxon>Burkholderiales</taxon>
        <taxon>Burkholderiaceae</taxon>
        <taxon>Burkholderia</taxon>
        <taxon>Burkholderia cepacia complex</taxon>
    </lineage>
</organism>
<evidence type="ECO:0000313" key="2">
    <source>
        <dbReference type="EMBL" id="MBO1835008.1"/>
    </source>
</evidence>
<proteinExistence type="predicted"/>
<dbReference type="EMBL" id="JAENIB010000007">
    <property type="protein sequence ID" value="MBK1932137.1"/>
    <property type="molecule type" value="Genomic_DNA"/>
</dbReference>
<dbReference type="Proteomes" id="UP000611459">
    <property type="component" value="Unassembled WGS sequence"/>
</dbReference>
<evidence type="ECO:0000313" key="4">
    <source>
        <dbReference type="Proteomes" id="UP000664048"/>
    </source>
</evidence>
<dbReference type="Proteomes" id="UP000664048">
    <property type="component" value="Unassembled WGS sequence"/>
</dbReference>